<dbReference type="InterPro" id="IPR023035">
    <property type="entry name" value="Ribosomal_uS9_bac/plastid"/>
</dbReference>
<evidence type="ECO:0000313" key="7">
    <source>
        <dbReference type="EMBL" id="CAI5727146.1"/>
    </source>
</evidence>
<dbReference type="Pfam" id="PF00380">
    <property type="entry name" value="Ribosomal_S9"/>
    <property type="match status" value="1"/>
</dbReference>
<dbReference type="GO" id="GO:0003723">
    <property type="term" value="F:RNA binding"/>
    <property type="evidence" value="ECO:0007669"/>
    <property type="project" value="TreeGrafter"/>
</dbReference>
<protein>
    <recommendedName>
        <fullName evidence="10">30S ribosomal protein S9</fullName>
    </recommendedName>
</protein>
<dbReference type="InterPro" id="IPR014721">
    <property type="entry name" value="Ribsml_uS5_D2-typ_fold_subgr"/>
</dbReference>
<evidence type="ECO:0000256" key="2">
    <source>
        <dbReference type="ARBA" id="ARBA00022980"/>
    </source>
</evidence>
<feature type="region of interest" description="Disordered" evidence="5">
    <location>
        <begin position="42"/>
        <end position="108"/>
    </location>
</feature>
<keyword evidence="2 4" id="KW-0689">Ribosomal protein</keyword>
<dbReference type="PROSITE" id="PS00360">
    <property type="entry name" value="RIBOSOMAL_S9"/>
    <property type="match status" value="1"/>
</dbReference>
<evidence type="ECO:0000256" key="5">
    <source>
        <dbReference type="SAM" id="MobiDB-lite"/>
    </source>
</evidence>
<name>A0AAV0TW18_9STRA</name>
<dbReference type="SUPFAM" id="SSF54211">
    <property type="entry name" value="Ribosomal protein S5 domain 2-like"/>
    <property type="match status" value="1"/>
</dbReference>
<evidence type="ECO:0000313" key="8">
    <source>
        <dbReference type="Proteomes" id="UP001157938"/>
    </source>
</evidence>
<evidence type="ECO:0000313" key="6">
    <source>
        <dbReference type="EMBL" id="CAH0486167.1"/>
    </source>
</evidence>
<dbReference type="InterPro" id="IPR020574">
    <property type="entry name" value="Ribosomal_uS9_CS"/>
</dbReference>
<dbReference type="AlphaFoldDB" id="A0AAV0TW18"/>
<dbReference type="PANTHER" id="PTHR21569">
    <property type="entry name" value="RIBOSOMAL PROTEIN S9"/>
    <property type="match status" value="1"/>
</dbReference>
<organism evidence="7 9">
    <name type="scientific">Peronospora farinosa</name>
    <dbReference type="NCBI Taxonomy" id="134698"/>
    <lineage>
        <taxon>Eukaryota</taxon>
        <taxon>Sar</taxon>
        <taxon>Stramenopiles</taxon>
        <taxon>Oomycota</taxon>
        <taxon>Peronosporomycetes</taxon>
        <taxon>Peronosporales</taxon>
        <taxon>Peronosporaceae</taxon>
        <taxon>Peronospora</taxon>
    </lineage>
</organism>
<evidence type="ECO:0000256" key="4">
    <source>
        <dbReference type="RuleBase" id="RU003815"/>
    </source>
</evidence>
<evidence type="ECO:0000256" key="1">
    <source>
        <dbReference type="ARBA" id="ARBA00005251"/>
    </source>
</evidence>
<reference evidence="7" key="2">
    <citation type="submission" date="2022-12" db="EMBL/GenBank/DDBJ databases">
        <authorList>
            <person name="Webb A."/>
        </authorList>
    </citation>
    <scope>NUCLEOTIDE SEQUENCE</scope>
    <source>
        <strain evidence="7">Pf2</strain>
    </source>
</reference>
<keyword evidence="3 4" id="KW-0687">Ribonucleoprotein</keyword>
<dbReference type="GO" id="GO:0003735">
    <property type="term" value="F:structural constituent of ribosome"/>
    <property type="evidence" value="ECO:0007669"/>
    <property type="project" value="InterPro"/>
</dbReference>
<dbReference type="Gene3D" id="3.30.230.10">
    <property type="match status" value="1"/>
</dbReference>
<evidence type="ECO:0008006" key="10">
    <source>
        <dbReference type="Google" id="ProtNLM"/>
    </source>
</evidence>
<dbReference type="PANTHER" id="PTHR21569:SF1">
    <property type="entry name" value="SMALL RIBOSOMAL SUBUNIT PROTEIN US9M"/>
    <property type="match status" value="1"/>
</dbReference>
<dbReference type="EMBL" id="CAKLBC010000388">
    <property type="protein sequence ID" value="CAH0486167.1"/>
    <property type="molecule type" value="Genomic_DNA"/>
</dbReference>
<comment type="caution">
    <text evidence="7">The sequence shown here is derived from an EMBL/GenBank/DDBJ whole genome shotgun (WGS) entry which is preliminary data.</text>
</comment>
<dbReference type="Proteomes" id="UP001159659">
    <property type="component" value="Unassembled WGS sequence"/>
</dbReference>
<reference evidence="6 8" key="1">
    <citation type="submission" date="2021-11" db="EMBL/GenBank/DDBJ databases">
        <authorList>
            <person name="Islam A."/>
            <person name="Islam S."/>
            <person name="Flora M.S."/>
            <person name="Rahman M."/>
            <person name="Ziaur R.M."/>
            <person name="Epstein J.H."/>
            <person name="Hassan M."/>
            <person name="Klassen M."/>
            <person name="Woodard K."/>
            <person name="Webb A."/>
            <person name="Webby R.J."/>
            <person name="El Zowalaty M.E."/>
        </authorList>
    </citation>
    <scope>NUCLEOTIDE SEQUENCE [LARGE SCALE GENOMIC DNA]</scope>
    <source>
        <strain evidence="6">Pf1</strain>
    </source>
</reference>
<dbReference type="EMBL" id="CANTFK010000785">
    <property type="protein sequence ID" value="CAI5727146.1"/>
    <property type="molecule type" value="Genomic_DNA"/>
</dbReference>
<dbReference type="GO" id="GO:0022627">
    <property type="term" value="C:cytosolic small ribosomal subunit"/>
    <property type="evidence" value="ECO:0007669"/>
    <property type="project" value="TreeGrafter"/>
</dbReference>
<accession>A0AAV0TW18</accession>
<dbReference type="GO" id="GO:0006412">
    <property type="term" value="P:translation"/>
    <property type="evidence" value="ECO:0007669"/>
    <property type="project" value="InterPro"/>
</dbReference>
<evidence type="ECO:0000313" key="9">
    <source>
        <dbReference type="Proteomes" id="UP001159659"/>
    </source>
</evidence>
<feature type="compositionally biased region" description="Basic and acidic residues" evidence="5">
    <location>
        <begin position="42"/>
        <end position="51"/>
    </location>
</feature>
<dbReference type="HAMAP" id="MF_00532_B">
    <property type="entry name" value="Ribosomal_uS9_B"/>
    <property type="match status" value="1"/>
</dbReference>
<comment type="similarity">
    <text evidence="1 4">Belongs to the universal ribosomal protein uS9 family.</text>
</comment>
<evidence type="ECO:0000256" key="3">
    <source>
        <dbReference type="ARBA" id="ARBA00023274"/>
    </source>
</evidence>
<dbReference type="FunFam" id="3.30.230.10:FF:000034">
    <property type="entry name" value="30S ribosomal protein S9"/>
    <property type="match status" value="1"/>
</dbReference>
<dbReference type="InterPro" id="IPR020568">
    <property type="entry name" value="Ribosomal_Su5_D2-typ_SF"/>
</dbReference>
<keyword evidence="8" id="KW-1185">Reference proteome</keyword>
<proteinExistence type="inferred from homology"/>
<gene>
    <name evidence="6" type="ORF">PFR001_LOCUS1817</name>
    <name evidence="7" type="ORF">PFR002_LOCUS5509</name>
</gene>
<dbReference type="NCBIfam" id="NF001099">
    <property type="entry name" value="PRK00132.1"/>
    <property type="match status" value="1"/>
</dbReference>
<dbReference type="Proteomes" id="UP001157938">
    <property type="component" value="Unassembled WGS sequence"/>
</dbReference>
<sequence>MKLMLLTARRLVRAVRPTATTTLCSSTRPSFNTILIPGTRFLSDKPRDVTNKKKKSRSLEPSQLFGSKDDSDSESDSDSSDSESDSDSSDSESEDEDEEVEELLPIDEEGISIDERRRRLDAFLAHNAEFFDEKRWGAQDGEEWFGFDGNIDAKTDKGVPTWLQSIRNMVSVEEERAIRAKSARIAFHEAKNKIVRVKNVDAKGRAYGTGRRKTSVARVWIKPATQPFTGCIKVNKKDLVDYFVRDTHREDVLQPFSVVEQIGGFDVYCTVKGGGMTGQAGAVRHGIARALENFNPELRPALKKAGLLTRDSRMVERKKAGQAKARKKFQWVKR</sequence>
<feature type="compositionally biased region" description="Acidic residues" evidence="5">
    <location>
        <begin position="71"/>
        <end position="108"/>
    </location>
</feature>
<dbReference type="InterPro" id="IPR000754">
    <property type="entry name" value="Ribosomal_uS9"/>
</dbReference>